<dbReference type="RefSeq" id="WP_169499799.1">
    <property type="nucleotide sequence ID" value="NZ_JABBFZ010000015.1"/>
</dbReference>
<comment type="caution">
    <text evidence="1">The sequence shown here is derived from an EMBL/GenBank/DDBJ whole genome shotgun (WGS) entry which is preliminary data.</text>
</comment>
<dbReference type="AlphaFoldDB" id="A0A7X9X8Q7"/>
<dbReference type="EMBL" id="JABBFZ010000015">
    <property type="protein sequence ID" value="NML33569.1"/>
    <property type="molecule type" value="Genomic_DNA"/>
</dbReference>
<organism evidence="1 2">
    <name type="scientific">Paraburkholderia antibiotica</name>
    <dbReference type="NCBI Taxonomy" id="2728839"/>
    <lineage>
        <taxon>Bacteria</taxon>
        <taxon>Pseudomonadati</taxon>
        <taxon>Pseudomonadota</taxon>
        <taxon>Betaproteobacteria</taxon>
        <taxon>Burkholderiales</taxon>
        <taxon>Burkholderiaceae</taxon>
        <taxon>Paraburkholderia</taxon>
    </lineage>
</organism>
<accession>A0A7X9X8Q7</accession>
<gene>
    <name evidence="1" type="ORF">HHL14_22385</name>
</gene>
<protein>
    <submittedName>
        <fullName evidence="1">Uncharacterized protein</fullName>
    </submittedName>
</protein>
<evidence type="ECO:0000313" key="2">
    <source>
        <dbReference type="Proteomes" id="UP000583127"/>
    </source>
</evidence>
<keyword evidence="2" id="KW-1185">Reference proteome</keyword>
<reference evidence="1 2" key="1">
    <citation type="submission" date="2020-04" db="EMBL/GenBank/DDBJ databases">
        <title>Paraburkholderia sp. G-4-1-8 isolated from soil.</title>
        <authorList>
            <person name="Dahal R.H."/>
        </authorList>
    </citation>
    <scope>NUCLEOTIDE SEQUENCE [LARGE SCALE GENOMIC DNA]</scope>
    <source>
        <strain evidence="1 2">G-4-1-8</strain>
    </source>
</reference>
<evidence type="ECO:0000313" key="1">
    <source>
        <dbReference type="EMBL" id="NML33569.1"/>
    </source>
</evidence>
<name>A0A7X9X8Q7_9BURK</name>
<dbReference type="Proteomes" id="UP000583127">
    <property type="component" value="Unassembled WGS sequence"/>
</dbReference>
<sequence>MAKILNTPNGGQELPIFKQPGRRVLLIVGDRIDTAIGASGYLHLCREDDAEIRKLVWRDMTLPEQLFALRVSVGEFLPDELLLPIPLTPDEAAIYREMCRLAAIVKEAQGIWMTISLHERVGPAQPPADSVASYADIGSVWAEKAADLEGTPEVDLAGVLATRNGIESGCERAEAFYSPLLKTRVEGERRAVTHASHPTEQ</sequence>
<proteinExistence type="predicted"/>